<protein>
    <submittedName>
        <fullName evidence="1">Uncharacterized protein</fullName>
    </submittedName>
</protein>
<proteinExistence type="predicted"/>
<organism evidence="1">
    <name type="scientific">bioreactor metagenome</name>
    <dbReference type="NCBI Taxonomy" id="1076179"/>
    <lineage>
        <taxon>unclassified sequences</taxon>
        <taxon>metagenomes</taxon>
        <taxon>ecological metagenomes</taxon>
    </lineage>
</organism>
<gene>
    <name evidence="1" type="ORF">SDC9_188670</name>
</gene>
<dbReference type="EMBL" id="VSSQ01097987">
    <property type="protein sequence ID" value="MPN41128.1"/>
    <property type="molecule type" value="Genomic_DNA"/>
</dbReference>
<dbReference type="AlphaFoldDB" id="A0A645HQ02"/>
<evidence type="ECO:0000313" key="1">
    <source>
        <dbReference type="EMBL" id="MPN41128.1"/>
    </source>
</evidence>
<accession>A0A645HQ02</accession>
<reference evidence="1" key="1">
    <citation type="submission" date="2019-08" db="EMBL/GenBank/DDBJ databases">
        <authorList>
            <person name="Kucharzyk K."/>
            <person name="Murdoch R.W."/>
            <person name="Higgins S."/>
            <person name="Loffler F."/>
        </authorList>
    </citation>
    <scope>NUCLEOTIDE SEQUENCE</scope>
</reference>
<sequence>MQAFELIGSLALLLSGSSLFRSAFFAQGEMKRRKNDGARKADNAHLCAKREISSVSKNLLYFDNRMKYYGLTKLSDIGGQRRDIWSWNWEY</sequence>
<comment type="caution">
    <text evidence="1">The sequence shown here is derived from an EMBL/GenBank/DDBJ whole genome shotgun (WGS) entry which is preliminary data.</text>
</comment>
<name>A0A645HQ02_9ZZZZ</name>